<protein>
    <submittedName>
        <fullName evidence="3">DUF262 domain-containing protein</fullName>
    </submittedName>
</protein>
<dbReference type="PANTHER" id="PTHR35149">
    <property type="entry name" value="SLL5132 PROTEIN"/>
    <property type="match status" value="1"/>
</dbReference>
<dbReference type="PANTHER" id="PTHR35149:SF2">
    <property type="entry name" value="DUF262 DOMAIN-CONTAINING PROTEIN"/>
    <property type="match status" value="1"/>
</dbReference>
<dbReference type="AlphaFoldDB" id="A0AA42N498"/>
<feature type="domain" description="GmrSD restriction endonucleases C-terminal" evidence="2">
    <location>
        <begin position="448"/>
        <end position="611"/>
    </location>
</feature>
<dbReference type="RefSeq" id="WP_280055422.1">
    <property type="nucleotide sequence ID" value="NZ_JAOBYN010000033.1"/>
</dbReference>
<sequence>MAYVNPSTQSLRTCFQSRYSLPYFQREYKWEARHYEELFNDIQNSFILDFDPSDGRTEVASYQPYFLGSIITSTEKQARKPLIDGQQRLTSVFLLLAFLERYRKDNKINDAADLSTLLGDVSYGQRNFMLEMSPTRQAIFNLYLDETKTKEQALIEADDLPNKDDGDRKIIDALRATDEILDDTVRDSLPYFIDYVRERVLLIDISVESETEAQRVFVTMNDRGLRLGPIDLLKGLVLSKVSKADADICHEAWSEIIRQLREIGVEEDSLFFRNLFRAKWAMTARGKSKGDAAGDFDVISDAYHRWFEDNTTLLGLNSGDDYTKFCKVDLAKYAEIYKFIKSCEQTLTSGFECIHYNGVRRFSLQPMILLATVDVNDPPTQWQNKISLTARLLDLILTSRTIEGKTNNYDNLKEISFTLTKEVRGKNLSTLSDYIRTEWDAYHSSLSNLATLKYNKADRSDLLYLLARISCYLEDKFSLTNKTGFQMYWQRDRNLKTFDIEHLLCEKYDTAKLPVSHGFSDAKDYAESRNLLGALVLLPRGRNRSLQDLAYHEKLDAYSTENILCQSLGKNLYLNNPNVKAYLGQNKGLKMVAIDQFSKANIAERADLYIELSKLIWEKPHRIT</sequence>
<evidence type="ECO:0000259" key="2">
    <source>
        <dbReference type="Pfam" id="PF07510"/>
    </source>
</evidence>
<reference evidence="3" key="1">
    <citation type="submission" date="2022-09" db="EMBL/GenBank/DDBJ databases">
        <title>Intensive care unit water sources are persistently colonized with multi-drug resistant bacteria and are the site of extensive horizontal gene transfer of antibiotic resistance genes.</title>
        <authorList>
            <person name="Diorio-Toth L."/>
        </authorList>
    </citation>
    <scope>NUCLEOTIDE SEQUENCE</scope>
    <source>
        <strain evidence="3">GD03990</strain>
    </source>
</reference>
<gene>
    <name evidence="3" type="ORF">N5C05_21170</name>
</gene>
<evidence type="ECO:0000313" key="3">
    <source>
        <dbReference type="EMBL" id="MDH1057258.1"/>
    </source>
</evidence>
<comment type="caution">
    <text evidence="3">The sequence shown here is derived from an EMBL/GenBank/DDBJ whole genome shotgun (WGS) entry which is preliminary data.</text>
</comment>
<feature type="domain" description="GmrSD restriction endonucleases N-terminal" evidence="1">
    <location>
        <begin position="18"/>
        <end position="237"/>
    </location>
</feature>
<dbReference type="InterPro" id="IPR011089">
    <property type="entry name" value="GmrSD_C"/>
</dbReference>
<proteinExistence type="predicted"/>
<evidence type="ECO:0000259" key="1">
    <source>
        <dbReference type="Pfam" id="PF03235"/>
    </source>
</evidence>
<evidence type="ECO:0000313" key="4">
    <source>
        <dbReference type="Proteomes" id="UP001158730"/>
    </source>
</evidence>
<organism evidence="3 4">
    <name type="scientific">Aquipseudomonas alcaligenes</name>
    <name type="common">Pseudomonas alcaligenes</name>
    <dbReference type="NCBI Taxonomy" id="43263"/>
    <lineage>
        <taxon>Bacteria</taxon>
        <taxon>Pseudomonadati</taxon>
        <taxon>Pseudomonadota</taxon>
        <taxon>Gammaproteobacteria</taxon>
        <taxon>Pseudomonadales</taxon>
        <taxon>Pseudomonadaceae</taxon>
        <taxon>Aquipseudomonas</taxon>
    </lineage>
</organism>
<dbReference type="Pfam" id="PF07510">
    <property type="entry name" value="GmrSD_C"/>
    <property type="match status" value="1"/>
</dbReference>
<dbReference type="EMBL" id="JAOBYN010000033">
    <property type="protein sequence ID" value="MDH1057258.1"/>
    <property type="molecule type" value="Genomic_DNA"/>
</dbReference>
<dbReference type="InterPro" id="IPR004919">
    <property type="entry name" value="GmrSD_N"/>
</dbReference>
<dbReference type="Proteomes" id="UP001158730">
    <property type="component" value="Unassembled WGS sequence"/>
</dbReference>
<name>A0AA42N498_AQUAC</name>
<accession>A0AA42N498</accession>
<dbReference type="Pfam" id="PF03235">
    <property type="entry name" value="GmrSD_N"/>
    <property type="match status" value="1"/>
</dbReference>